<comment type="caution">
    <text evidence="1">The sequence shown here is derived from an EMBL/GenBank/DDBJ whole genome shotgun (WGS) entry which is preliminary data.</text>
</comment>
<organism evidence="1 2">
    <name type="scientific">Autumnicola musiva</name>
    <dbReference type="NCBI Taxonomy" id="3075589"/>
    <lineage>
        <taxon>Bacteria</taxon>
        <taxon>Pseudomonadati</taxon>
        <taxon>Bacteroidota</taxon>
        <taxon>Flavobacteriia</taxon>
        <taxon>Flavobacteriales</taxon>
        <taxon>Flavobacteriaceae</taxon>
        <taxon>Autumnicola</taxon>
    </lineage>
</organism>
<evidence type="ECO:0000313" key="1">
    <source>
        <dbReference type="EMBL" id="MDT0678148.1"/>
    </source>
</evidence>
<keyword evidence="2" id="KW-1185">Reference proteome</keyword>
<protein>
    <submittedName>
        <fullName evidence="1">Uncharacterized protein</fullName>
    </submittedName>
</protein>
<evidence type="ECO:0000313" key="2">
    <source>
        <dbReference type="Proteomes" id="UP001262582"/>
    </source>
</evidence>
<proteinExistence type="predicted"/>
<name>A0ABU3D9E0_9FLAO</name>
<gene>
    <name evidence="1" type="ORF">RM539_16315</name>
</gene>
<dbReference type="RefSeq" id="WP_311504485.1">
    <property type="nucleotide sequence ID" value="NZ_JAVRHK010000016.1"/>
</dbReference>
<accession>A0ABU3D9E0</accession>
<dbReference type="Proteomes" id="UP001262582">
    <property type="component" value="Unassembled WGS sequence"/>
</dbReference>
<dbReference type="EMBL" id="JAVRHK010000016">
    <property type="protein sequence ID" value="MDT0678148.1"/>
    <property type="molecule type" value="Genomic_DNA"/>
</dbReference>
<sequence length="49" mass="5414">MDIQIPQKKLKAGVFRVDNTGIVEAYIVRNQEGSAFMVKPPTPVDGIKN</sequence>
<reference evidence="1 2" key="1">
    <citation type="submission" date="2023-09" db="EMBL/GenBank/DDBJ databases">
        <authorList>
            <person name="Rey-Velasco X."/>
        </authorList>
    </citation>
    <scope>NUCLEOTIDE SEQUENCE [LARGE SCALE GENOMIC DNA]</scope>
    <source>
        <strain evidence="1 2">F117</strain>
    </source>
</reference>